<name>A0A7W6GS07_9RHOB</name>
<dbReference type="Gene3D" id="3.40.50.10840">
    <property type="entry name" value="Putative sugar-binding, N-terminal domain"/>
    <property type="match status" value="1"/>
</dbReference>
<dbReference type="Proteomes" id="UP000541426">
    <property type="component" value="Unassembled WGS sequence"/>
</dbReference>
<dbReference type="Pfam" id="PF07005">
    <property type="entry name" value="SBD_N"/>
    <property type="match status" value="1"/>
</dbReference>
<dbReference type="AlphaFoldDB" id="A0A7W6GS07"/>
<gene>
    <name evidence="2" type="ORF">GGQ68_001606</name>
</gene>
<sequence>MLLGCTADDFTGTRDLGNTLTCAGIRTTLMTGMPGN</sequence>
<evidence type="ECO:0000313" key="2">
    <source>
        <dbReference type="EMBL" id="MBB3985277.1"/>
    </source>
</evidence>
<organism evidence="2 3">
    <name type="scientific">Sagittula marina</name>
    <dbReference type="NCBI Taxonomy" id="943940"/>
    <lineage>
        <taxon>Bacteria</taxon>
        <taxon>Pseudomonadati</taxon>
        <taxon>Pseudomonadota</taxon>
        <taxon>Alphaproteobacteria</taxon>
        <taxon>Rhodobacterales</taxon>
        <taxon>Roseobacteraceae</taxon>
        <taxon>Sagittula</taxon>
    </lineage>
</organism>
<dbReference type="EMBL" id="JACIEJ010000003">
    <property type="protein sequence ID" value="MBB3985277.1"/>
    <property type="molecule type" value="Genomic_DNA"/>
</dbReference>
<protein>
    <submittedName>
        <fullName evidence="2">Uncharacterized protein YgbK (DUF1537 family)</fullName>
    </submittedName>
</protein>
<evidence type="ECO:0000259" key="1">
    <source>
        <dbReference type="Pfam" id="PF07005"/>
    </source>
</evidence>
<accession>A0A7W6GS07</accession>
<keyword evidence="3" id="KW-1185">Reference proteome</keyword>
<dbReference type="InterPro" id="IPR037051">
    <property type="entry name" value="4-carb_acid_sugar_kinase_N_sf"/>
</dbReference>
<feature type="domain" description="Four-carbon acid sugar kinase N-terminal" evidence="1">
    <location>
        <begin position="3"/>
        <end position="31"/>
    </location>
</feature>
<evidence type="ECO:0000313" key="3">
    <source>
        <dbReference type="Proteomes" id="UP000541426"/>
    </source>
</evidence>
<dbReference type="SUPFAM" id="SSF142764">
    <property type="entry name" value="YgbK-like"/>
    <property type="match status" value="1"/>
</dbReference>
<dbReference type="RefSeq" id="WP_221235545.1">
    <property type="nucleotide sequence ID" value="NZ_BAABBZ010000059.1"/>
</dbReference>
<comment type="caution">
    <text evidence="2">The sequence shown here is derived from an EMBL/GenBank/DDBJ whole genome shotgun (WGS) entry which is preliminary data.</text>
</comment>
<proteinExistence type="predicted"/>
<dbReference type="InterPro" id="IPR010737">
    <property type="entry name" value="4-carb_acid_sugar_kinase_N"/>
</dbReference>
<reference evidence="2 3" key="1">
    <citation type="submission" date="2020-08" db="EMBL/GenBank/DDBJ databases">
        <title>Genomic Encyclopedia of Type Strains, Phase IV (KMG-IV): sequencing the most valuable type-strain genomes for metagenomic binning, comparative biology and taxonomic classification.</title>
        <authorList>
            <person name="Goeker M."/>
        </authorList>
    </citation>
    <scope>NUCLEOTIDE SEQUENCE [LARGE SCALE GENOMIC DNA]</scope>
    <source>
        <strain evidence="2 3">DSM 102235</strain>
    </source>
</reference>